<sequence>MMSRRGPPDLWRSHAKKKHDQVAESSPSVEEIFVTVEGNRGGDISRRGGDEEMPKLSRSNAREEISPKSLTISRGSLTLCYYSTGSAR</sequence>
<feature type="region of interest" description="Disordered" evidence="1">
    <location>
        <begin position="1"/>
        <end position="69"/>
    </location>
</feature>
<evidence type="ECO:0000313" key="3">
    <source>
        <dbReference type="Proteomes" id="UP000030645"/>
    </source>
</evidence>
<dbReference type="EMBL" id="KE344390">
    <property type="protein sequence ID" value="EXB59789.1"/>
    <property type="molecule type" value="Genomic_DNA"/>
</dbReference>
<name>W9R700_9ROSA</name>
<evidence type="ECO:0000313" key="2">
    <source>
        <dbReference type="EMBL" id="EXB59789.1"/>
    </source>
</evidence>
<organism evidence="2 3">
    <name type="scientific">Morus notabilis</name>
    <dbReference type="NCBI Taxonomy" id="981085"/>
    <lineage>
        <taxon>Eukaryota</taxon>
        <taxon>Viridiplantae</taxon>
        <taxon>Streptophyta</taxon>
        <taxon>Embryophyta</taxon>
        <taxon>Tracheophyta</taxon>
        <taxon>Spermatophyta</taxon>
        <taxon>Magnoliopsida</taxon>
        <taxon>eudicotyledons</taxon>
        <taxon>Gunneridae</taxon>
        <taxon>Pentapetalae</taxon>
        <taxon>rosids</taxon>
        <taxon>fabids</taxon>
        <taxon>Rosales</taxon>
        <taxon>Moraceae</taxon>
        <taxon>Moreae</taxon>
        <taxon>Morus</taxon>
    </lineage>
</organism>
<dbReference type="Proteomes" id="UP000030645">
    <property type="component" value="Unassembled WGS sequence"/>
</dbReference>
<keyword evidence="3" id="KW-1185">Reference proteome</keyword>
<protein>
    <submittedName>
        <fullName evidence="2">Uncharacterized protein</fullName>
    </submittedName>
</protein>
<gene>
    <name evidence="2" type="ORF">L484_010900</name>
</gene>
<feature type="compositionally biased region" description="Basic and acidic residues" evidence="1">
    <location>
        <begin position="43"/>
        <end position="66"/>
    </location>
</feature>
<proteinExistence type="predicted"/>
<evidence type="ECO:0000256" key="1">
    <source>
        <dbReference type="SAM" id="MobiDB-lite"/>
    </source>
</evidence>
<reference evidence="3" key="1">
    <citation type="submission" date="2013-01" db="EMBL/GenBank/DDBJ databases">
        <title>Draft Genome Sequence of a Mulberry Tree, Morus notabilis C.K. Schneid.</title>
        <authorList>
            <person name="He N."/>
            <person name="Zhao S."/>
        </authorList>
    </citation>
    <scope>NUCLEOTIDE SEQUENCE</scope>
</reference>
<dbReference type="AlphaFoldDB" id="W9R700"/>
<accession>W9R700</accession>